<name>A0ABV3ZBA8_9BACT</name>
<feature type="domain" description="MacB-like periplasmic core" evidence="8">
    <location>
        <begin position="432"/>
        <end position="612"/>
    </location>
</feature>
<evidence type="ECO:0000313" key="9">
    <source>
        <dbReference type="EMBL" id="MEX6686519.1"/>
    </source>
</evidence>
<keyword evidence="4 6" id="KW-1133">Transmembrane helix</keyword>
<evidence type="ECO:0000256" key="1">
    <source>
        <dbReference type="ARBA" id="ARBA00004651"/>
    </source>
</evidence>
<organism evidence="9 10">
    <name type="scientific">Danxiaibacter flavus</name>
    <dbReference type="NCBI Taxonomy" id="3049108"/>
    <lineage>
        <taxon>Bacteria</taxon>
        <taxon>Pseudomonadati</taxon>
        <taxon>Bacteroidota</taxon>
        <taxon>Chitinophagia</taxon>
        <taxon>Chitinophagales</taxon>
        <taxon>Chitinophagaceae</taxon>
        <taxon>Danxiaibacter</taxon>
    </lineage>
</organism>
<dbReference type="PANTHER" id="PTHR30572">
    <property type="entry name" value="MEMBRANE COMPONENT OF TRANSPORTER-RELATED"/>
    <property type="match status" value="1"/>
</dbReference>
<dbReference type="InterPro" id="IPR050250">
    <property type="entry name" value="Macrolide_Exporter_MacB"/>
</dbReference>
<feature type="transmembrane region" description="Helical" evidence="6">
    <location>
        <begin position="417"/>
        <end position="441"/>
    </location>
</feature>
<dbReference type="InterPro" id="IPR003838">
    <property type="entry name" value="ABC3_permease_C"/>
</dbReference>
<dbReference type="RefSeq" id="WP_369327915.1">
    <property type="nucleotide sequence ID" value="NZ_JAULBC010000001.1"/>
</dbReference>
<feature type="transmembrane region" description="Helical" evidence="6">
    <location>
        <begin position="326"/>
        <end position="351"/>
    </location>
</feature>
<evidence type="ECO:0000259" key="8">
    <source>
        <dbReference type="Pfam" id="PF12704"/>
    </source>
</evidence>
<dbReference type="PROSITE" id="PS51257">
    <property type="entry name" value="PROKAR_LIPOPROTEIN"/>
    <property type="match status" value="1"/>
</dbReference>
<feature type="transmembrane region" description="Helical" evidence="6">
    <location>
        <begin position="760"/>
        <end position="783"/>
    </location>
</feature>
<feature type="transmembrane region" description="Helical" evidence="6">
    <location>
        <begin position="371"/>
        <end position="396"/>
    </location>
</feature>
<sequence>MLISFFKTTFRNLRKNKIYSILNILGLAIGIACAALIFLWVEDEVNWDNVHLKKDNIYYVRENQKYDSYTATFSSTPGLLGPAIQEEIPGIENTCRTLEDTRSLLFTVNDKPVYASGKYVEASFFDMFTFPFVEGNAKTAFSQLYSLVITEKAAKKFFGEDHNVVGKTIRVDNKQDYVVSGVLKDIPENSSLQFEWLSPFKIYFDQSPWLKEWNSNSLSTYVQLKPGVDTASVNKQLYNFIQKREPLAIARPFLFSMKDWKLRDEFDGGKQTGGGGIVYVRLFSIIAWIILFIACINFMNLATARSEKRAREVGVKKVLGAGKRRLVLQFIGEAVFMAMIAAVFALIIISLALPAFNTLVQKNLSPGFDNVYHIIILLLITLVCGLVAGSYPSLYLSSFNPVAVLKGFKLKNSSAAYIRKGLVIVQFSVSIILIISTIIIYQQIQHVKSRDLGFNKNNLIAIDVVGDMAKNYSVIKEDLMTSGLIQDVALSDHPTIYGGNNTNGFAWEGKSRDNKILISNRGVSPGFFSTSGMTMLEGRDFRETDSMNLDSRKIVTNVIITESMAHLMGKGSAIGKIIYNQDDTTLHATVIGVVKDYVYGYMYGKPDPVAFFCTPPRGESVMYVRIKRQSGSGTALRKIESVMKKYNPAYPFSYTFVDDQFNNLFLNEALISKLSRVFATLAIIISCLGLFGLAAYTAERRTKEIGVRKVLGASVSGIAGLLSKEFIKLVVLSCLVAFPLAWWIMHSWLQNYPYRIEIDLWVFAVAGIAAIVISLATISFQAVKAAIANPVKSLRTE</sequence>
<keyword evidence="2" id="KW-1003">Cell membrane</keyword>
<protein>
    <submittedName>
        <fullName evidence="9">ABC transporter permease</fullName>
    </submittedName>
</protein>
<keyword evidence="5 6" id="KW-0472">Membrane</keyword>
<proteinExistence type="predicted"/>
<dbReference type="Pfam" id="PF02687">
    <property type="entry name" value="FtsX"/>
    <property type="match status" value="2"/>
</dbReference>
<evidence type="ECO:0000256" key="5">
    <source>
        <dbReference type="ARBA" id="ARBA00023136"/>
    </source>
</evidence>
<feature type="domain" description="ABC3 transporter permease C-terminal" evidence="7">
    <location>
        <begin position="285"/>
        <end position="401"/>
    </location>
</feature>
<evidence type="ECO:0000256" key="2">
    <source>
        <dbReference type="ARBA" id="ARBA00022475"/>
    </source>
</evidence>
<feature type="transmembrane region" description="Helical" evidence="6">
    <location>
        <begin position="278"/>
        <end position="301"/>
    </location>
</feature>
<evidence type="ECO:0000256" key="6">
    <source>
        <dbReference type="SAM" id="Phobius"/>
    </source>
</evidence>
<gene>
    <name evidence="9" type="ORF">QTN47_03385</name>
</gene>
<evidence type="ECO:0000313" key="10">
    <source>
        <dbReference type="Proteomes" id="UP001560573"/>
    </source>
</evidence>
<feature type="transmembrane region" description="Helical" evidence="6">
    <location>
        <begin position="726"/>
        <end position="745"/>
    </location>
</feature>
<dbReference type="InterPro" id="IPR025857">
    <property type="entry name" value="MacB_PCD"/>
</dbReference>
<keyword evidence="10" id="KW-1185">Reference proteome</keyword>
<feature type="transmembrane region" description="Helical" evidence="6">
    <location>
        <begin position="677"/>
        <end position="698"/>
    </location>
</feature>
<evidence type="ECO:0000256" key="3">
    <source>
        <dbReference type="ARBA" id="ARBA00022692"/>
    </source>
</evidence>
<comment type="caution">
    <text evidence="9">The sequence shown here is derived from an EMBL/GenBank/DDBJ whole genome shotgun (WGS) entry which is preliminary data.</text>
</comment>
<evidence type="ECO:0000256" key="4">
    <source>
        <dbReference type="ARBA" id="ARBA00022989"/>
    </source>
</evidence>
<accession>A0ABV3ZBA8</accession>
<evidence type="ECO:0000259" key="7">
    <source>
        <dbReference type="Pfam" id="PF02687"/>
    </source>
</evidence>
<reference evidence="9 10" key="1">
    <citation type="submission" date="2023-07" db="EMBL/GenBank/DDBJ databases">
        <authorList>
            <person name="Lian W.-H."/>
        </authorList>
    </citation>
    <scope>NUCLEOTIDE SEQUENCE [LARGE SCALE GENOMIC DNA]</scope>
    <source>
        <strain evidence="9 10">SYSU DXS3180</strain>
    </source>
</reference>
<keyword evidence="3 6" id="KW-0812">Transmembrane</keyword>
<feature type="transmembrane region" description="Helical" evidence="6">
    <location>
        <begin position="21"/>
        <end position="41"/>
    </location>
</feature>
<feature type="domain" description="ABC3 transporter permease C-terminal" evidence="7">
    <location>
        <begin position="677"/>
        <end position="789"/>
    </location>
</feature>
<dbReference type="Proteomes" id="UP001560573">
    <property type="component" value="Unassembled WGS sequence"/>
</dbReference>
<dbReference type="PANTHER" id="PTHR30572:SF18">
    <property type="entry name" value="ABC-TYPE MACROLIDE FAMILY EXPORT SYSTEM PERMEASE COMPONENT 2"/>
    <property type="match status" value="1"/>
</dbReference>
<comment type="subcellular location">
    <subcellularLocation>
        <location evidence="1">Cell membrane</location>
        <topology evidence="1">Multi-pass membrane protein</topology>
    </subcellularLocation>
</comment>
<dbReference type="Pfam" id="PF12704">
    <property type="entry name" value="MacB_PCD"/>
    <property type="match status" value="2"/>
</dbReference>
<dbReference type="EMBL" id="JAULBC010000001">
    <property type="protein sequence ID" value="MEX6686519.1"/>
    <property type="molecule type" value="Genomic_DNA"/>
</dbReference>
<feature type="domain" description="MacB-like periplasmic core" evidence="8">
    <location>
        <begin position="20"/>
        <end position="237"/>
    </location>
</feature>